<dbReference type="Gene3D" id="3.30.310.70">
    <property type="entry name" value="TT1751-like domain"/>
    <property type="match status" value="1"/>
</dbReference>
<dbReference type="CDD" id="cd14797">
    <property type="entry name" value="DUF302"/>
    <property type="match status" value="1"/>
</dbReference>
<evidence type="ECO:0000259" key="1">
    <source>
        <dbReference type="Pfam" id="PF03625"/>
    </source>
</evidence>
<proteinExistence type="predicted"/>
<dbReference type="Proteomes" id="UP001221302">
    <property type="component" value="Unassembled WGS sequence"/>
</dbReference>
<protein>
    <submittedName>
        <fullName evidence="2">DUF302 domain-containing protein</fullName>
    </submittedName>
</protein>
<dbReference type="EMBL" id="JARGDL010000004">
    <property type="protein sequence ID" value="MDF1611355.1"/>
    <property type="molecule type" value="Genomic_DNA"/>
</dbReference>
<dbReference type="InterPro" id="IPR035923">
    <property type="entry name" value="TT1751-like_sf"/>
</dbReference>
<gene>
    <name evidence="2" type="ORF">P0M35_04275</name>
</gene>
<dbReference type="PANTHER" id="PTHR38342">
    <property type="entry name" value="SLR5037 PROTEIN"/>
    <property type="match status" value="1"/>
</dbReference>
<name>A0AAE3TBZ1_9BACT</name>
<dbReference type="PANTHER" id="PTHR38342:SF1">
    <property type="entry name" value="SLR5037 PROTEIN"/>
    <property type="match status" value="1"/>
</dbReference>
<dbReference type="Pfam" id="PF03625">
    <property type="entry name" value="DUF302"/>
    <property type="match status" value="1"/>
</dbReference>
<evidence type="ECO:0000313" key="2">
    <source>
        <dbReference type="EMBL" id="MDF1611355.1"/>
    </source>
</evidence>
<dbReference type="PIRSF" id="PIRSF021774">
    <property type="entry name" value="UCP021774"/>
    <property type="match status" value="1"/>
</dbReference>
<dbReference type="AlphaFoldDB" id="A0AAE3TBZ1"/>
<evidence type="ECO:0000313" key="3">
    <source>
        <dbReference type="Proteomes" id="UP001221302"/>
    </source>
</evidence>
<dbReference type="SUPFAM" id="SSF103247">
    <property type="entry name" value="TT1751-like"/>
    <property type="match status" value="1"/>
</dbReference>
<sequence length="153" mass="16862">MIATLFVSLTLFGQDQTKKSDSIKQTNYGFSKVVNLGYEEAIEKVTEELKKEGFGVLTEIDVKATLKKKLDVEFKPYKILGACNPPFAYKALQSEEQIGLMLPCNVIVYVNNNSETVVAAINPMASMQAVKNDKLAEIAATIQGKLKNVINNL</sequence>
<organism evidence="2 3">
    <name type="scientific">Stygiobacter electus</name>
    <dbReference type="NCBI Taxonomy" id="3032292"/>
    <lineage>
        <taxon>Bacteria</taxon>
        <taxon>Pseudomonadati</taxon>
        <taxon>Ignavibacteriota</taxon>
        <taxon>Ignavibacteria</taxon>
        <taxon>Ignavibacteriales</taxon>
        <taxon>Melioribacteraceae</taxon>
        <taxon>Stygiobacter</taxon>
    </lineage>
</organism>
<keyword evidence="3" id="KW-1185">Reference proteome</keyword>
<dbReference type="InterPro" id="IPR016796">
    <property type="entry name" value="UCP021774"/>
</dbReference>
<reference evidence="2" key="1">
    <citation type="submission" date="2023-03" db="EMBL/GenBank/DDBJ databases">
        <title>Stygiobacter electus gen. nov., sp. nov., facultatively anaerobic thermotolerant bacterium of the class Ignavibacteria from a well of Yessentuki mineral water deposit.</title>
        <authorList>
            <person name="Podosokorskaya O.A."/>
            <person name="Elcheninov A.G."/>
            <person name="Petrova N.F."/>
            <person name="Zavarzina D.G."/>
            <person name="Kublanov I.V."/>
            <person name="Merkel A.Y."/>
        </authorList>
    </citation>
    <scope>NUCLEOTIDE SEQUENCE</scope>
    <source>
        <strain evidence="2">09-Me</strain>
    </source>
</reference>
<comment type="caution">
    <text evidence="2">The sequence shown here is derived from an EMBL/GenBank/DDBJ whole genome shotgun (WGS) entry which is preliminary data.</text>
</comment>
<accession>A0AAE3TBZ1</accession>
<dbReference type="InterPro" id="IPR005180">
    <property type="entry name" value="DUF302"/>
</dbReference>
<feature type="domain" description="DUF302" evidence="1">
    <location>
        <begin position="60"/>
        <end position="123"/>
    </location>
</feature>